<accession>A0A0H3I9V5</accession>
<dbReference type="Proteomes" id="UP000008044">
    <property type="component" value="Chromosome"/>
</dbReference>
<dbReference type="HOGENOM" id="CLU_3375140_0_0_6"/>
<organism evidence="1 2">
    <name type="scientific">Pectobacterium parmentieri</name>
    <dbReference type="NCBI Taxonomy" id="1905730"/>
    <lineage>
        <taxon>Bacteria</taxon>
        <taxon>Pseudomonadati</taxon>
        <taxon>Pseudomonadota</taxon>
        <taxon>Gammaproteobacteria</taxon>
        <taxon>Enterobacterales</taxon>
        <taxon>Pectobacteriaceae</taxon>
        <taxon>Pectobacterium</taxon>
    </lineage>
</organism>
<sequence>MLNDFRKKPVILINYDVFYYTLRVVDKSSINDGK</sequence>
<dbReference type="EMBL" id="CP003415">
    <property type="protein sequence ID" value="AFI90717.1"/>
    <property type="molecule type" value="Genomic_DNA"/>
</dbReference>
<dbReference type="KEGG" id="pec:W5S_2629"/>
<evidence type="ECO:0000313" key="1">
    <source>
        <dbReference type="EMBL" id="AFI90717.1"/>
    </source>
</evidence>
<dbReference type="eggNOG" id="ENOG5031I1R">
    <property type="taxonomic scope" value="Bacteria"/>
</dbReference>
<gene>
    <name evidence="1" type="ordered locus">W5S_2629</name>
</gene>
<name>A0A0H3I9V5_PECPM</name>
<evidence type="ECO:0000313" key="2">
    <source>
        <dbReference type="Proteomes" id="UP000008044"/>
    </source>
</evidence>
<reference evidence="1 2" key="1">
    <citation type="journal article" date="2012" name="J. Bacteriol.">
        <title>Genome sequence of Pectobacterium sp. strain SCC3193.</title>
        <authorList>
            <person name="Koskinen J.P."/>
            <person name="Laine P."/>
            <person name="Niemi O."/>
            <person name="Nykyri J."/>
            <person name="Harjunpaa H."/>
            <person name="Auvinen P."/>
            <person name="Paulin L."/>
            <person name="Pirhonen M."/>
            <person name="Palva T."/>
            <person name="Holm L."/>
        </authorList>
    </citation>
    <scope>NUCLEOTIDE SEQUENCE [LARGE SCALE GENOMIC DNA]</scope>
    <source>
        <strain evidence="1 2">SCC3193</strain>
    </source>
</reference>
<proteinExistence type="predicted"/>
<protein>
    <submittedName>
        <fullName evidence="1">Uncharacterized protein</fullName>
    </submittedName>
</protein>
<dbReference type="AlphaFoldDB" id="A0A0H3I9V5"/>
<dbReference type="PATRIC" id="fig|1166016.3.peg.2661"/>